<protein>
    <submittedName>
        <fullName evidence="2">Uncharacterized protein</fullName>
    </submittedName>
</protein>
<dbReference type="AlphaFoldDB" id="A0A169PJP9"/>
<keyword evidence="3" id="KW-1185">Reference proteome</keyword>
<evidence type="ECO:0000313" key="2">
    <source>
        <dbReference type="EMBL" id="BAU88107.1"/>
    </source>
</evidence>
<dbReference type="EMBL" id="AP017424">
    <property type="protein sequence ID" value="BAU88107.1"/>
    <property type="molecule type" value="Genomic_DNA"/>
</dbReference>
<feature type="compositionally biased region" description="Basic and acidic residues" evidence="1">
    <location>
        <begin position="121"/>
        <end position="138"/>
    </location>
</feature>
<organism evidence="2 3">
    <name type="scientific">Streptomyces laurentii</name>
    <dbReference type="NCBI Taxonomy" id="39478"/>
    <lineage>
        <taxon>Bacteria</taxon>
        <taxon>Bacillati</taxon>
        <taxon>Actinomycetota</taxon>
        <taxon>Actinomycetes</taxon>
        <taxon>Kitasatosporales</taxon>
        <taxon>Streptomycetaceae</taxon>
        <taxon>Streptomyces</taxon>
    </lineage>
</organism>
<evidence type="ECO:0000256" key="1">
    <source>
        <dbReference type="SAM" id="MobiDB-lite"/>
    </source>
</evidence>
<accession>A0A169PJP9</accession>
<sequence>MPIHGMSAGREAAWALADDLRGQITELHSRLRKAETRLEHLAIILETITGFAEPAPGRPAGPARAPDYPQILAVFNAATGPLRARDVCEALGHELLPKNIETHPRQADTPGRAPRPHRGRDRQLHQEAVADEHGDHRPFPSLIPKATSSREPPSERRRRAHLRSSETRVAPSLQVKAPR</sequence>
<proteinExistence type="predicted"/>
<reference evidence="2 3" key="1">
    <citation type="journal article" date="2016" name="Genome Announc.">
        <title>Complete Genome Sequence of Thiostrepton-Producing Streptomyces laurentii ATCC 31255.</title>
        <authorList>
            <person name="Doi K."/>
            <person name="Fujino Y."/>
            <person name="Nagayoshi Y."/>
            <person name="Ohshima T."/>
            <person name="Ogata S."/>
        </authorList>
    </citation>
    <scope>NUCLEOTIDE SEQUENCE [LARGE SCALE GENOMIC DNA]</scope>
    <source>
        <strain evidence="2 3">ATCC 31255</strain>
    </source>
</reference>
<feature type="region of interest" description="Disordered" evidence="1">
    <location>
        <begin position="98"/>
        <end position="179"/>
    </location>
</feature>
<dbReference type="Proteomes" id="UP000217676">
    <property type="component" value="Chromosome"/>
</dbReference>
<gene>
    <name evidence="2" type="ORF">SLA_7241</name>
</gene>
<evidence type="ECO:0000313" key="3">
    <source>
        <dbReference type="Proteomes" id="UP000217676"/>
    </source>
</evidence>
<dbReference type="KEGG" id="slau:SLA_7241"/>
<name>A0A169PJP9_STRLU</name>